<gene>
    <name evidence="1" type="ordered locus">AFE_1288</name>
</gene>
<organism evidence="1 2">
    <name type="scientific">Acidithiobacillus ferrooxidans (strain ATCC 23270 / DSM 14882 / CIP 104768 / NCIMB 8455)</name>
    <name type="common">Ferrobacillus ferrooxidans (strain ATCC 23270)</name>
    <dbReference type="NCBI Taxonomy" id="243159"/>
    <lineage>
        <taxon>Bacteria</taxon>
        <taxon>Pseudomonadati</taxon>
        <taxon>Pseudomonadota</taxon>
        <taxon>Acidithiobacillia</taxon>
        <taxon>Acidithiobacillales</taxon>
        <taxon>Acidithiobacillaceae</taxon>
        <taxon>Acidithiobacillus</taxon>
    </lineage>
</organism>
<dbReference type="GeneID" id="65280548"/>
<name>B7J8X0_ACIF2</name>
<reference evidence="1 2" key="1">
    <citation type="journal article" date="2008" name="BMC Genomics">
        <title>Acidithiobacillus ferrooxidans metabolism: from genome sequence to industrial applications.</title>
        <authorList>
            <person name="Valdes J."/>
            <person name="Pedroso I."/>
            <person name="Quatrini R."/>
            <person name="Dodson R.J."/>
            <person name="Tettelin H."/>
            <person name="Blake R.II."/>
            <person name="Eisen J.A."/>
            <person name="Holmes D.S."/>
        </authorList>
    </citation>
    <scope>NUCLEOTIDE SEQUENCE [LARGE SCALE GENOMIC DNA]</scope>
    <source>
        <strain evidence="2">ATCC 23270 / DSM 14882 / CIP 104768 / NCIMB 8455</strain>
    </source>
</reference>
<dbReference type="HOGENOM" id="CLU_1727388_0_0_6"/>
<evidence type="ECO:0000313" key="2">
    <source>
        <dbReference type="Proteomes" id="UP000001362"/>
    </source>
</evidence>
<accession>B7J8X0</accession>
<dbReference type="AlphaFoldDB" id="B7J8X0"/>
<protein>
    <submittedName>
        <fullName evidence="1">Uncharacterized protein</fullName>
    </submittedName>
</protein>
<dbReference type="KEGG" id="afr:AFE_1288"/>
<proteinExistence type="predicted"/>
<dbReference type="PaxDb" id="243159-AFE_1288"/>
<keyword evidence="2" id="KW-1185">Reference proteome</keyword>
<dbReference type="STRING" id="243159.AFE_1288"/>
<sequence length="151" mass="16735">MLTAEIDVLQDPNSPHMKIWVLLVAGEHAWIMFGGVAGSIRGRSTYAVTPKEGRNKLATKIHKYPSHWNRSILMDDQVYPSLEGAMDAVMQEVADNFVINGGNDWGIDALLNERRVTPLRPIPQPSIPQPPDHSRLEAALESISANAPWAF</sequence>
<dbReference type="EMBL" id="CP001219">
    <property type="protein sequence ID" value="ACK79415.1"/>
    <property type="molecule type" value="Genomic_DNA"/>
</dbReference>
<dbReference type="eggNOG" id="ENOG5031ZFX">
    <property type="taxonomic scope" value="Bacteria"/>
</dbReference>
<evidence type="ECO:0000313" key="1">
    <source>
        <dbReference type="EMBL" id="ACK79415.1"/>
    </source>
</evidence>
<dbReference type="RefSeq" id="WP_012606959.1">
    <property type="nucleotide sequence ID" value="NC_011761.1"/>
</dbReference>
<dbReference type="Proteomes" id="UP000001362">
    <property type="component" value="Chromosome"/>
</dbReference>